<organism evidence="1 3">
    <name type="scientific">Didymodactylos carnosus</name>
    <dbReference type="NCBI Taxonomy" id="1234261"/>
    <lineage>
        <taxon>Eukaryota</taxon>
        <taxon>Metazoa</taxon>
        <taxon>Spiralia</taxon>
        <taxon>Gnathifera</taxon>
        <taxon>Rotifera</taxon>
        <taxon>Eurotatoria</taxon>
        <taxon>Bdelloidea</taxon>
        <taxon>Philodinida</taxon>
        <taxon>Philodinidae</taxon>
        <taxon>Didymodactylos</taxon>
    </lineage>
</organism>
<dbReference type="EMBL" id="CAJNOQ010001129">
    <property type="protein sequence ID" value="CAF0870420.1"/>
    <property type="molecule type" value="Genomic_DNA"/>
</dbReference>
<dbReference type="Proteomes" id="UP000681722">
    <property type="component" value="Unassembled WGS sequence"/>
</dbReference>
<dbReference type="AlphaFoldDB" id="A0A813XHX7"/>
<keyword evidence="3" id="KW-1185">Reference proteome</keyword>
<evidence type="ECO:0000313" key="2">
    <source>
        <dbReference type="EMBL" id="CAF3657748.1"/>
    </source>
</evidence>
<dbReference type="EMBL" id="CAJOBC010001129">
    <property type="protein sequence ID" value="CAF3657748.1"/>
    <property type="molecule type" value="Genomic_DNA"/>
</dbReference>
<accession>A0A813XHX7</accession>
<sequence length="238" mass="26468">MIWLINLFSESINSDDSLDSSVRTTDSSINQLVKSNFWLKNLVDQHDLLIKTMCMYHQNLVNPSVVQPSAISHPKESSSTNLIQLSSPIRLNANVLSTDSLHSPINSSISVPLDINSKLSSTPKTLNNNGDIRPPSISITITGTSITRDLEQGESTLDGKLFKVQVRTKPSCTIEQMTELVKWKHFDKSKGFIMSIGIVNMKYDTPDVAIEKTANLIREFKLAYPNIKLALTTLPHTC</sequence>
<evidence type="ECO:0000313" key="1">
    <source>
        <dbReference type="EMBL" id="CAF0870420.1"/>
    </source>
</evidence>
<reference evidence="1" key="1">
    <citation type="submission" date="2021-02" db="EMBL/GenBank/DDBJ databases">
        <authorList>
            <person name="Nowell W R."/>
        </authorList>
    </citation>
    <scope>NUCLEOTIDE SEQUENCE</scope>
</reference>
<protein>
    <submittedName>
        <fullName evidence="1">Uncharacterized protein</fullName>
    </submittedName>
</protein>
<name>A0A813XHX7_9BILA</name>
<gene>
    <name evidence="1" type="ORF">GPM918_LOCUS7069</name>
    <name evidence="2" type="ORF">SRO942_LOCUS7069</name>
</gene>
<evidence type="ECO:0000313" key="3">
    <source>
        <dbReference type="Proteomes" id="UP000663829"/>
    </source>
</evidence>
<comment type="caution">
    <text evidence="1">The sequence shown here is derived from an EMBL/GenBank/DDBJ whole genome shotgun (WGS) entry which is preliminary data.</text>
</comment>
<proteinExistence type="predicted"/>
<dbReference type="Proteomes" id="UP000663829">
    <property type="component" value="Unassembled WGS sequence"/>
</dbReference>